<proteinExistence type="predicted"/>
<dbReference type="InterPro" id="IPR012340">
    <property type="entry name" value="NA-bd_OB-fold"/>
</dbReference>
<organism evidence="3 4">
    <name type="scientific">Fischerella thermalis CCMEE 5330</name>
    <dbReference type="NCBI Taxonomy" id="2019670"/>
    <lineage>
        <taxon>Bacteria</taxon>
        <taxon>Bacillati</taxon>
        <taxon>Cyanobacteriota</taxon>
        <taxon>Cyanophyceae</taxon>
        <taxon>Nostocales</taxon>
        <taxon>Hapalosiphonaceae</taxon>
        <taxon>Fischerella</taxon>
    </lineage>
</organism>
<accession>A0A2N6MNF7</accession>
<dbReference type="Pfam" id="PF00575">
    <property type="entry name" value="S1"/>
    <property type="match status" value="3"/>
</dbReference>
<dbReference type="PROSITE" id="PS50126">
    <property type="entry name" value="S1"/>
    <property type="match status" value="3"/>
</dbReference>
<dbReference type="AlphaFoldDB" id="A0A2N6MNF7"/>
<dbReference type="EMBL" id="NMQI01000031">
    <property type="protein sequence ID" value="PMB48311.1"/>
    <property type="molecule type" value="Genomic_DNA"/>
</dbReference>
<gene>
    <name evidence="3" type="ORF">CEN41_01910</name>
</gene>
<feature type="region of interest" description="Disordered" evidence="1">
    <location>
        <begin position="28"/>
        <end position="56"/>
    </location>
</feature>
<sequence>MSGFYSQDSEWHQNEPVDEAYWRSILSEDSSNVPHEDSTAARDGSSAVPAPRQQAANDWQEAARLMAEDSILTLEVTGFNRGGLLVNWRSLRGFVPASQLVNYVPHNAHHNGRSPLEASVGEHLKLRIIEIDPHKNRLILSERAAQVERGARHRLLQAIQPGDIVHGRITNLVEFGAFADLGGVEGLIHISELSWGRVTHPSDLLKRGQTVQLYVMDVDPAATRIALSMKRLRPDPWATVEQRYTVGEIIEAVITNVVDFGAFACVEEGLEGLIHFSELAEGHFLHPRNVVTEGQHIRARILNIDGKARRLGLTLRLT</sequence>
<dbReference type="PANTHER" id="PTHR47559:SF1">
    <property type="entry name" value="OS03G0844900 PROTEIN"/>
    <property type="match status" value="1"/>
</dbReference>
<comment type="caution">
    <text evidence="3">The sequence shown here is derived from an EMBL/GenBank/DDBJ whole genome shotgun (WGS) entry which is preliminary data.</text>
</comment>
<dbReference type="PANTHER" id="PTHR47559">
    <property type="entry name" value="OS03G0844900 PROTEIN"/>
    <property type="match status" value="1"/>
</dbReference>
<dbReference type="InterPro" id="IPR035104">
    <property type="entry name" value="Ribosomal_protein_S1-like"/>
</dbReference>
<feature type="domain" description="S1 motif" evidence="2">
    <location>
        <begin position="162"/>
        <end position="230"/>
    </location>
</feature>
<dbReference type="PRINTS" id="PR00681">
    <property type="entry name" value="RIBOSOMALS1"/>
</dbReference>
<evidence type="ECO:0000256" key="1">
    <source>
        <dbReference type="SAM" id="MobiDB-lite"/>
    </source>
</evidence>
<dbReference type="GO" id="GO:0003729">
    <property type="term" value="F:mRNA binding"/>
    <property type="evidence" value="ECO:0007669"/>
    <property type="project" value="UniProtKB-ARBA"/>
</dbReference>
<dbReference type="InterPro" id="IPR003029">
    <property type="entry name" value="S1_domain"/>
</dbReference>
<dbReference type="CDD" id="cd04465">
    <property type="entry name" value="S1_RPS1_repeat_ec2_hs2"/>
    <property type="match status" value="1"/>
</dbReference>
<dbReference type="Gene3D" id="2.40.50.140">
    <property type="entry name" value="Nucleic acid-binding proteins"/>
    <property type="match status" value="3"/>
</dbReference>
<dbReference type="FunFam" id="2.40.50.140:FF:000051">
    <property type="entry name" value="RNA-binding transcriptional accessory protein"/>
    <property type="match status" value="1"/>
</dbReference>
<protein>
    <submittedName>
        <fullName evidence="3">30S ribosomal protein S1</fullName>
    </submittedName>
</protein>
<dbReference type="Proteomes" id="UP000234966">
    <property type="component" value="Unassembled WGS sequence"/>
</dbReference>
<dbReference type="SMART" id="SM00316">
    <property type="entry name" value="S1"/>
    <property type="match status" value="3"/>
</dbReference>
<reference evidence="3 4" key="1">
    <citation type="submission" date="2017-07" db="EMBL/GenBank/DDBJ databases">
        <title>Genomes of Fischerella (Mastigocladus) sp. strains.</title>
        <authorList>
            <person name="Miller S.R."/>
        </authorList>
    </citation>
    <scope>NUCLEOTIDE SEQUENCE [LARGE SCALE GENOMIC DNA]</scope>
    <source>
        <strain evidence="3 4">CCMEE 5330</strain>
    </source>
</reference>
<name>A0A2N6MNF7_9CYAN</name>
<evidence type="ECO:0000313" key="3">
    <source>
        <dbReference type="EMBL" id="PMB48311.1"/>
    </source>
</evidence>
<dbReference type="GO" id="GO:0005737">
    <property type="term" value="C:cytoplasm"/>
    <property type="evidence" value="ECO:0007669"/>
    <property type="project" value="UniProtKB-ARBA"/>
</dbReference>
<feature type="domain" description="S1 motif" evidence="2">
    <location>
        <begin position="247"/>
        <end position="316"/>
    </location>
</feature>
<feature type="domain" description="S1 motif" evidence="2">
    <location>
        <begin position="69"/>
        <end position="143"/>
    </location>
</feature>
<evidence type="ECO:0000259" key="2">
    <source>
        <dbReference type="PROSITE" id="PS50126"/>
    </source>
</evidence>
<dbReference type="GO" id="GO:0005840">
    <property type="term" value="C:ribosome"/>
    <property type="evidence" value="ECO:0007669"/>
    <property type="project" value="UniProtKB-KW"/>
</dbReference>
<dbReference type="CDD" id="cd05688">
    <property type="entry name" value="S1_RPS1_repeat_ec3"/>
    <property type="match status" value="1"/>
</dbReference>
<dbReference type="InterPro" id="IPR052757">
    <property type="entry name" value="Ribosomal_protein_S1"/>
</dbReference>
<keyword evidence="3" id="KW-0689">Ribosomal protein</keyword>
<evidence type="ECO:0000313" key="4">
    <source>
        <dbReference type="Proteomes" id="UP000234966"/>
    </source>
</evidence>
<keyword evidence="3" id="KW-0687">Ribonucleoprotein</keyword>
<dbReference type="SUPFAM" id="SSF50249">
    <property type="entry name" value="Nucleic acid-binding proteins"/>
    <property type="match status" value="3"/>
</dbReference>